<dbReference type="Gene3D" id="3.30.70.141">
    <property type="entry name" value="Nucleoside diphosphate kinase-like domain"/>
    <property type="match status" value="2"/>
</dbReference>
<dbReference type="AlphaFoldDB" id="A0A8C9UP92"/>
<dbReference type="Ensembl" id="ENSSDAT00000013881.1">
    <property type="protein sequence ID" value="ENSSDAP00000012265.1"/>
    <property type="gene ID" value="ENSSDAG00000010798.1"/>
</dbReference>
<dbReference type="SMART" id="SM00562">
    <property type="entry name" value="NDK"/>
    <property type="match status" value="2"/>
</dbReference>
<dbReference type="GO" id="GO:0006241">
    <property type="term" value="P:CTP biosynthetic process"/>
    <property type="evidence" value="ECO:0007669"/>
    <property type="project" value="InterPro"/>
</dbReference>
<dbReference type="CDD" id="cd04413">
    <property type="entry name" value="NDPk_I"/>
    <property type="match status" value="2"/>
</dbReference>
<dbReference type="NCBIfam" id="NF001908">
    <property type="entry name" value="PRK00668.1"/>
    <property type="match status" value="1"/>
</dbReference>
<dbReference type="InterPro" id="IPR034907">
    <property type="entry name" value="NDK-like_dom"/>
</dbReference>
<dbReference type="GO" id="GO:0005524">
    <property type="term" value="F:ATP binding"/>
    <property type="evidence" value="ECO:0007669"/>
    <property type="project" value="UniProtKB-KW"/>
</dbReference>
<keyword evidence="9" id="KW-0547">Nucleotide-binding</keyword>
<dbReference type="SUPFAM" id="SSF54919">
    <property type="entry name" value="Nucleoside diphosphate kinase, NDK"/>
    <property type="match status" value="2"/>
</dbReference>
<evidence type="ECO:0000256" key="17">
    <source>
        <dbReference type="ARBA" id="ARBA00078880"/>
    </source>
</evidence>
<evidence type="ECO:0000256" key="2">
    <source>
        <dbReference type="ARBA" id="ARBA00000937"/>
    </source>
</evidence>
<evidence type="ECO:0000256" key="14">
    <source>
        <dbReference type="ARBA" id="ARBA00060410"/>
    </source>
</evidence>
<dbReference type="Pfam" id="PF00334">
    <property type="entry name" value="NDK"/>
    <property type="match status" value="2"/>
</dbReference>
<comment type="catalytic activity">
    <reaction evidence="1">
        <text>a 2'-deoxyribonucleoside 5'-diphosphate + ATP = a 2'-deoxyribonucleoside 5'-triphosphate + ADP</text>
        <dbReference type="Rhea" id="RHEA:44640"/>
        <dbReference type="ChEBI" id="CHEBI:30616"/>
        <dbReference type="ChEBI" id="CHEBI:61560"/>
        <dbReference type="ChEBI" id="CHEBI:73316"/>
        <dbReference type="ChEBI" id="CHEBI:456216"/>
        <dbReference type="EC" id="2.7.4.6"/>
    </reaction>
</comment>
<evidence type="ECO:0000256" key="18">
    <source>
        <dbReference type="PROSITE-ProRule" id="PRU00706"/>
    </source>
</evidence>
<evidence type="ECO:0000313" key="21">
    <source>
        <dbReference type="Ensembl" id="ENSSDAP00000012265.1"/>
    </source>
</evidence>
<evidence type="ECO:0000259" key="20">
    <source>
        <dbReference type="SMART" id="SM00562"/>
    </source>
</evidence>
<organism evidence="21 22">
    <name type="scientific">Spermophilus dauricus</name>
    <name type="common">Daurian ground squirrel</name>
    <dbReference type="NCBI Taxonomy" id="99837"/>
    <lineage>
        <taxon>Eukaryota</taxon>
        <taxon>Metazoa</taxon>
        <taxon>Chordata</taxon>
        <taxon>Craniata</taxon>
        <taxon>Vertebrata</taxon>
        <taxon>Euteleostomi</taxon>
        <taxon>Mammalia</taxon>
        <taxon>Eutheria</taxon>
        <taxon>Euarchontoglires</taxon>
        <taxon>Glires</taxon>
        <taxon>Rodentia</taxon>
        <taxon>Sciuromorpha</taxon>
        <taxon>Sciuridae</taxon>
        <taxon>Xerinae</taxon>
        <taxon>Marmotini</taxon>
        <taxon>Spermophilus</taxon>
    </lineage>
</organism>
<comment type="subunit">
    <text evidence="15">Homohexamer. Interacts with OPA1. Interacts with CAPN8.</text>
</comment>
<evidence type="ECO:0000256" key="12">
    <source>
        <dbReference type="ARBA" id="ARBA00022842"/>
    </source>
</evidence>
<keyword evidence="12" id="KW-0460">Magnesium</keyword>
<evidence type="ECO:0000256" key="16">
    <source>
        <dbReference type="ARBA" id="ARBA00068134"/>
    </source>
</evidence>
<sequence length="285" mass="31745">MAALNFPTFKGGSPWTQESTLVAVKPDGVQRQLIGTVIQRFERWGFKLVGMKMLQVSEPLYILAEHYQDLQRKPFYPALISYMSSGPMVAMVWEGYNVVGTSRAMIGHSDSTEAAPGTIQGDFSIHIRGSPWTQESTLVAVKPDGVQRQLIGTVIQRFERWGFKLVGMKMLQVSEPFILAEHYQDLQRKPFYPALISYMSSGPMVAMVWEGYNVVGTSRAMIGHSDSTEAAPGTIQGDFSIHISRNIIQASDSVEGAQREIQLWFQSNELVNWADGGHYSSSYPA</sequence>
<comment type="cofactor">
    <cofactor evidence="3">
        <name>Mg(2+)</name>
        <dbReference type="ChEBI" id="CHEBI:18420"/>
    </cofactor>
</comment>
<reference evidence="21" key="1">
    <citation type="submission" date="2025-08" db="UniProtKB">
        <authorList>
            <consortium name="Ensembl"/>
        </authorList>
    </citation>
    <scope>IDENTIFICATION</scope>
</reference>
<dbReference type="InterPro" id="IPR036850">
    <property type="entry name" value="NDK-like_dom_sf"/>
</dbReference>
<evidence type="ECO:0000256" key="5">
    <source>
        <dbReference type="ARBA" id="ARBA00008142"/>
    </source>
</evidence>
<dbReference type="GO" id="GO:0006183">
    <property type="term" value="P:GTP biosynthetic process"/>
    <property type="evidence" value="ECO:0007669"/>
    <property type="project" value="InterPro"/>
</dbReference>
<evidence type="ECO:0000256" key="4">
    <source>
        <dbReference type="ARBA" id="ARBA00004305"/>
    </source>
</evidence>
<reference evidence="21" key="2">
    <citation type="submission" date="2025-09" db="UniProtKB">
        <authorList>
            <consortium name="Ensembl"/>
        </authorList>
    </citation>
    <scope>IDENTIFICATION</scope>
</reference>
<keyword evidence="11" id="KW-0067">ATP-binding</keyword>
<evidence type="ECO:0000313" key="22">
    <source>
        <dbReference type="Proteomes" id="UP000694422"/>
    </source>
</evidence>
<feature type="domain" description="Nucleoside diphosphate kinase-like" evidence="20">
    <location>
        <begin position="17"/>
        <end position="131"/>
    </location>
</feature>
<keyword evidence="8" id="KW-0479">Metal-binding</keyword>
<dbReference type="GO" id="GO:0006228">
    <property type="term" value="P:UTP biosynthetic process"/>
    <property type="evidence" value="ECO:0007669"/>
    <property type="project" value="InterPro"/>
</dbReference>
<evidence type="ECO:0000256" key="15">
    <source>
        <dbReference type="ARBA" id="ARBA00062505"/>
    </source>
</evidence>
<protein>
    <recommendedName>
        <fullName evidence="16">Nucleoside diphosphate kinase, mitochondrial</fullName>
        <ecNumber evidence="6">2.7.4.6</ecNumber>
    </recommendedName>
    <alternativeName>
        <fullName evidence="17">Nucleoside diphosphate kinase D</fullName>
    </alternativeName>
</protein>
<evidence type="ECO:0000256" key="3">
    <source>
        <dbReference type="ARBA" id="ARBA00001946"/>
    </source>
</evidence>
<dbReference type="PROSITE" id="PS51374">
    <property type="entry name" value="NDPK_LIKE"/>
    <property type="match status" value="2"/>
</dbReference>
<dbReference type="GO" id="GO:0046872">
    <property type="term" value="F:metal ion binding"/>
    <property type="evidence" value="ECO:0007669"/>
    <property type="project" value="UniProtKB-KW"/>
</dbReference>
<keyword evidence="13" id="KW-0546">Nucleotide metabolism</keyword>
<keyword evidence="10" id="KW-0418">Kinase</keyword>
<evidence type="ECO:0000256" key="6">
    <source>
        <dbReference type="ARBA" id="ARBA00012966"/>
    </source>
</evidence>
<dbReference type="GO" id="GO:0005759">
    <property type="term" value="C:mitochondrial matrix"/>
    <property type="evidence" value="ECO:0007669"/>
    <property type="project" value="UniProtKB-SubCell"/>
</dbReference>
<feature type="domain" description="Nucleoside diphosphate kinase-like" evidence="20">
    <location>
        <begin position="134"/>
        <end position="272"/>
    </location>
</feature>
<dbReference type="GO" id="GO:0004550">
    <property type="term" value="F:nucleoside diphosphate kinase activity"/>
    <property type="evidence" value="ECO:0007669"/>
    <property type="project" value="UniProtKB-EC"/>
</dbReference>
<dbReference type="EC" id="2.7.4.6" evidence="6"/>
<comment type="caution">
    <text evidence="18">Lacks conserved residue(s) required for the propagation of feature annotation.</text>
</comment>
<name>A0A8C9UP92_SPEDA</name>
<evidence type="ECO:0000256" key="19">
    <source>
        <dbReference type="RuleBase" id="RU004011"/>
    </source>
</evidence>
<proteinExistence type="inferred from homology"/>
<evidence type="ECO:0000256" key="10">
    <source>
        <dbReference type="ARBA" id="ARBA00022777"/>
    </source>
</evidence>
<comment type="similarity">
    <text evidence="5 18 19">Belongs to the NDK family.</text>
</comment>
<keyword evidence="22" id="KW-1185">Reference proteome</keyword>
<evidence type="ECO:0000256" key="7">
    <source>
        <dbReference type="ARBA" id="ARBA00022679"/>
    </source>
</evidence>
<evidence type="ECO:0000256" key="11">
    <source>
        <dbReference type="ARBA" id="ARBA00022840"/>
    </source>
</evidence>
<evidence type="ECO:0000256" key="8">
    <source>
        <dbReference type="ARBA" id="ARBA00022723"/>
    </source>
</evidence>
<evidence type="ECO:0000256" key="1">
    <source>
        <dbReference type="ARBA" id="ARBA00000082"/>
    </source>
</evidence>
<dbReference type="PANTHER" id="PTHR11349">
    <property type="entry name" value="NUCLEOSIDE DIPHOSPHATE KINASE"/>
    <property type="match status" value="1"/>
</dbReference>
<evidence type="ECO:0000256" key="13">
    <source>
        <dbReference type="ARBA" id="ARBA00023080"/>
    </source>
</evidence>
<dbReference type="FunFam" id="3.30.70.141:FF:000017">
    <property type="entry name" value="Nucleoside diphosphate kinase"/>
    <property type="match status" value="2"/>
</dbReference>
<keyword evidence="7" id="KW-0808">Transferase</keyword>
<evidence type="ECO:0000256" key="9">
    <source>
        <dbReference type="ARBA" id="ARBA00022741"/>
    </source>
</evidence>
<dbReference type="InterPro" id="IPR001564">
    <property type="entry name" value="Nucleoside_diP_kinase"/>
</dbReference>
<accession>A0A8C9UP92</accession>
<dbReference type="Proteomes" id="UP000694422">
    <property type="component" value="Unplaced"/>
</dbReference>
<comment type="subcellular location">
    <subcellularLocation>
        <location evidence="14">Mitochondrion intermembrane space</location>
        <topology evidence="14">Peripheral membrane protein</topology>
    </subcellularLocation>
    <subcellularLocation>
        <location evidence="4">Mitochondrion matrix</location>
    </subcellularLocation>
</comment>
<comment type="catalytic activity">
    <reaction evidence="2">
        <text>a ribonucleoside 5'-diphosphate + ATP = a ribonucleoside 5'-triphosphate + ADP</text>
        <dbReference type="Rhea" id="RHEA:18113"/>
        <dbReference type="ChEBI" id="CHEBI:30616"/>
        <dbReference type="ChEBI" id="CHEBI:57930"/>
        <dbReference type="ChEBI" id="CHEBI:61557"/>
        <dbReference type="ChEBI" id="CHEBI:456216"/>
        <dbReference type="EC" id="2.7.4.6"/>
    </reaction>
</comment>
<dbReference type="PRINTS" id="PR01243">
    <property type="entry name" value="NUCDPKINASE"/>
</dbReference>
<dbReference type="GO" id="GO:0005758">
    <property type="term" value="C:mitochondrial intermembrane space"/>
    <property type="evidence" value="ECO:0007669"/>
    <property type="project" value="UniProtKB-SubCell"/>
</dbReference>